<evidence type="ECO:0000313" key="2">
    <source>
        <dbReference type="EMBL" id="UUX48466.1"/>
    </source>
</evidence>
<evidence type="ECO:0000313" key="3">
    <source>
        <dbReference type="Proteomes" id="UP001060336"/>
    </source>
</evidence>
<dbReference type="RefSeq" id="WP_257766973.1">
    <property type="nucleotide sequence ID" value="NZ_CP102480.1"/>
</dbReference>
<proteinExistence type="predicted"/>
<feature type="compositionally biased region" description="Basic and acidic residues" evidence="1">
    <location>
        <begin position="46"/>
        <end position="57"/>
    </location>
</feature>
<accession>A0A9J7ANE7</accession>
<evidence type="ECO:0000256" key="1">
    <source>
        <dbReference type="SAM" id="MobiDB-lite"/>
    </source>
</evidence>
<dbReference type="KEGG" id="naci:NUH88_13725"/>
<reference evidence="2" key="1">
    <citation type="submission" date="2022-08" db="EMBL/GenBank/DDBJ databases">
        <title>Nisaea acidiphila sp. nov., isolated from a marine algal debris and emended description of the genus Nisaea Urios et al. 2008.</title>
        <authorList>
            <person name="Kwon K."/>
        </authorList>
    </citation>
    <scope>NUCLEOTIDE SEQUENCE</scope>
    <source>
        <strain evidence="2">MEBiC11861</strain>
    </source>
</reference>
<protein>
    <submittedName>
        <fullName evidence="2">Uncharacterized protein</fullName>
    </submittedName>
</protein>
<keyword evidence="3" id="KW-1185">Reference proteome</keyword>
<dbReference type="EMBL" id="CP102480">
    <property type="protein sequence ID" value="UUX48466.1"/>
    <property type="molecule type" value="Genomic_DNA"/>
</dbReference>
<name>A0A9J7ANE7_9PROT</name>
<feature type="region of interest" description="Disordered" evidence="1">
    <location>
        <begin position="35"/>
        <end position="80"/>
    </location>
</feature>
<sequence length="80" mass="9010">MPLATALLKLLLFVLWARPTYKLTVDMYEKRERRLGILPDNEESGDETKDRITERTDTSTPTARESGAGARAKQQTTKTG</sequence>
<dbReference type="AlphaFoldDB" id="A0A9J7ANE7"/>
<organism evidence="2 3">
    <name type="scientific">Nisaea acidiphila</name>
    <dbReference type="NCBI Taxonomy" id="1862145"/>
    <lineage>
        <taxon>Bacteria</taxon>
        <taxon>Pseudomonadati</taxon>
        <taxon>Pseudomonadota</taxon>
        <taxon>Alphaproteobacteria</taxon>
        <taxon>Rhodospirillales</taxon>
        <taxon>Thalassobaculaceae</taxon>
        <taxon>Nisaea</taxon>
    </lineage>
</organism>
<dbReference type="Proteomes" id="UP001060336">
    <property type="component" value="Chromosome"/>
</dbReference>
<gene>
    <name evidence="2" type="ORF">NUH88_13725</name>
</gene>